<dbReference type="InterPro" id="IPR003661">
    <property type="entry name" value="HisK_dim/P_dom"/>
</dbReference>
<dbReference type="InterPro" id="IPR004358">
    <property type="entry name" value="Sig_transdc_His_kin-like_C"/>
</dbReference>
<dbReference type="InterPro" id="IPR036890">
    <property type="entry name" value="HATPase_C_sf"/>
</dbReference>
<accession>A0A5C5Z5E3</accession>
<evidence type="ECO:0000259" key="8">
    <source>
        <dbReference type="PROSITE" id="PS50109"/>
    </source>
</evidence>
<dbReference type="InterPro" id="IPR036097">
    <property type="entry name" value="HisK_dim/P_sf"/>
</dbReference>
<feature type="transmembrane region" description="Helical" evidence="7">
    <location>
        <begin position="6"/>
        <end position="27"/>
    </location>
</feature>
<keyword evidence="10" id="KW-1185">Reference proteome</keyword>
<proteinExistence type="predicted"/>
<keyword evidence="4 9" id="KW-0808">Transferase</keyword>
<dbReference type="SMART" id="SM00387">
    <property type="entry name" value="HATPase_c"/>
    <property type="match status" value="1"/>
</dbReference>
<feature type="domain" description="Histidine kinase" evidence="8">
    <location>
        <begin position="419"/>
        <end position="641"/>
    </location>
</feature>
<organism evidence="9 10">
    <name type="scientific">Novipirellula herctigrandis</name>
    <dbReference type="NCBI Taxonomy" id="2527986"/>
    <lineage>
        <taxon>Bacteria</taxon>
        <taxon>Pseudomonadati</taxon>
        <taxon>Planctomycetota</taxon>
        <taxon>Planctomycetia</taxon>
        <taxon>Pirellulales</taxon>
        <taxon>Pirellulaceae</taxon>
        <taxon>Novipirellula</taxon>
    </lineage>
</organism>
<dbReference type="EC" id="2.7.13.3" evidence="2"/>
<name>A0A5C5Z5E3_9BACT</name>
<sequence length="645" mass="72690">MNNDRLAWPIVLLLLTVLVPSVGVVWMMREAVRNERLASDQRLMEAYQMQLQTAVETVQDRWADQIRRSSETVQQHAPATAFAEIVLQGDLDAVLIRDGQGNITYPNPTPSSPIRTNVTVRSEETEPLWTRAQRLEFVDRKFAEAAEIYSQLSIESSDAILQGRCRQAQVRCLLELDRDDLAIKVLQTQRKRPQLRDWEGRSFAAAAEMRLLELMDEDSSQWQEVATSLTLRLNDYRDDKLTSSQRLFLMNQFGHLTSESMDWPTYAAETLANQAALVEEIQHASPRLQETAIPDVWCRATPDGRIVELYRTATLDRRLRELADGLPLPRGVTFVLTPPNKVSDNLMDASLNSQFGGWRLGLAMTQGDLRNQISQERRAIHGWIALLVVAVTCVLGWLLSDALRRRLRLAKLKNDLVTTVSHELKTPLASIRLLVDTLLHDEHEPKSETATVQRREYLQLISLENARLTRMIDNFLTFSRIERGKPGVEFQRVDMRDVVDQAATIFREHTGDVDDSLHIDRAQSAMVSGDSDSLVTAVVNLLENAWKYSDAPRQITVTTDVSDERVTVAVRDNGIGMNARAISQAFDRFFQVDQHVSRTRGGCGLGLSIVRAIMLSHGGEVQVVSEPDVGSTFTLSLPKPVEVLP</sequence>
<evidence type="ECO:0000256" key="4">
    <source>
        <dbReference type="ARBA" id="ARBA00022679"/>
    </source>
</evidence>
<dbReference type="Pfam" id="PF00512">
    <property type="entry name" value="HisKA"/>
    <property type="match status" value="1"/>
</dbReference>
<dbReference type="InterPro" id="IPR050736">
    <property type="entry name" value="Sensor_HK_Regulatory"/>
</dbReference>
<dbReference type="Proteomes" id="UP000315010">
    <property type="component" value="Unassembled WGS sequence"/>
</dbReference>
<evidence type="ECO:0000313" key="10">
    <source>
        <dbReference type="Proteomes" id="UP000315010"/>
    </source>
</evidence>
<dbReference type="SMART" id="SM00388">
    <property type="entry name" value="HisKA"/>
    <property type="match status" value="1"/>
</dbReference>
<keyword evidence="7" id="KW-0472">Membrane</keyword>
<evidence type="ECO:0000256" key="7">
    <source>
        <dbReference type="SAM" id="Phobius"/>
    </source>
</evidence>
<evidence type="ECO:0000256" key="3">
    <source>
        <dbReference type="ARBA" id="ARBA00022553"/>
    </source>
</evidence>
<dbReference type="InterPro" id="IPR005467">
    <property type="entry name" value="His_kinase_dom"/>
</dbReference>
<dbReference type="PRINTS" id="PR00344">
    <property type="entry name" value="BCTRLSENSOR"/>
</dbReference>
<dbReference type="RefSeq" id="WP_419194520.1">
    <property type="nucleotide sequence ID" value="NZ_SJPJ01000001.1"/>
</dbReference>
<evidence type="ECO:0000256" key="2">
    <source>
        <dbReference type="ARBA" id="ARBA00012438"/>
    </source>
</evidence>
<comment type="caution">
    <text evidence="9">The sequence shown here is derived from an EMBL/GenBank/DDBJ whole genome shotgun (WGS) entry which is preliminary data.</text>
</comment>
<evidence type="ECO:0000313" key="9">
    <source>
        <dbReference type="EMBL" id="TWT82425.1"/>
    </source>
</evidence>
<dbReference type="PANTHER" id="PTHR43711">
    <property type="entry name" value="TWO-COMPONENT HISTIDINE KINASE"/>
    <property type="match status" value="1"/>
</dbReference>
<comment type="catalytic activity">
    <reaction evidence="1">
        <text>ATP + protein L-histidine = ADP + protein N-phospho-L-histidine.</text>
        <dbReference type="EC" id="2.7.13.3"/>
    </reaction>
</comment>
<keyword evidence="3" id="KW-0597">Phosphoprotein</keyword>
<dbReference type="InterPro" id="IPR003594">
    <property type="entry name" value="HATPase_dom"/>
</dbReference>
<dbReference type="Pfam" id="PF02518">
    <property type="entry name" value="HATPase_c"/>
    <property type="match status" value="1"/>
</dbReference>
<dbReference type="FunFam" id="3.30.565.10:FF:000006">
    <property type="entry name" value="Sensor histidine kinase WalK"/>
    <property type="match status" value="1"/>
</dbReference>
<dbReference type="CDD" id="cd00082">
    <property type="entry name" value="HisKA"/>
    <property type="match status" value="1"/>
</dbReference>
<keyword evidence="7" id="KW-1133">Transmembrane helix</keyword>
<keyword evidence="5 9" id="KW-0418">Kinase</keyword>
<reference evidence="9 10" key="1">
    <citation type="submission" date="2019-02" db="EMBL/GenBank/DDBJ databases">
        <title>Deep-cultivation of Planctomycetes and their phenomic and genomic characterization uncovers novel biology.</title>
        <authorList>
            <person name="Wiegand S."/>
            <person name="Jogler M."/>
            <person name="Boedeker C."/>
            <person name="Pinto D."/>
            <person name="Vollmers J."/>
            <person name="Rivas-Marin E."/>
            <person name="Kohn T."/>
            <person name="Peeters S.H."/>
            <person name="Heuer A."/>
            <person name="Rast P."/>
            <person name="Oberbeckmann S."/>
            <person name="Bunk B."/>
            <person name="Jeske O."/>
            <person name="Meyerdierks A."/>
            <person name="Storesund J.E."/>
            <person name="Kallscheuer N."/>
            <person name="Luecker S."/>
            <person name="Lage O.M."/>
            <person name="Pohl T."/>
            <person name="Merkel B.J."/>
            <person name="Hornburger P."/>
            <person name="Mueller R.-W."/>
            <person name="Bruemmer F."/>
            <person name="Labrenz M."/>
            <person name="Spormann A.M."/>
            <person name="Op Den Camp H."/>
            <person name="Overmann J."/>
            <person name="Amann R."/>
            <person name="Jetten M.S.M."/>
            <person name="Mascher T."/>
            <person name="Medema M.H."/>
            <person name="Devos D.P."/>
            <person name="Kaster A.-K."/>
            <person name="Ovreas L."/>
            <person name="Rohde M."/>
            <person name="Galperin M.Y."/>
            <person name="Jogler C."/>
        </authorList>
    </citation>
    <scope>NUCLEOTIDE SEQUENCE [LARGE SCALE GENOMIC DNA]</scope>
    <source>
        <strain evidence="9 10">CA13</strain>
    </source>
</reference>
<dbReference type="SUPFAM" id="SSF47384">
    <property type="entry name" value="Homodimeric domain of signal transducing histidine kinase"/>
    <property type="match status" value="1"/>
</dbReference>
<evidence type="ECO:0000256" key="5">
    <source>
        <dbReference type="ARBA" id="ARBA00022777"/>
    </source>
</evidence>
<feature type="transmembrane region" description="Helical" evidence="7">
    <location>
        <begin position="380"/>
        <end position="399"/>
    </location>
</feature>
<dbReference type="AlphaFoldDB" id="A0A5C5Z5E3"/>
<dbReference type="Gene3D" id="3.30.565.10">
    <property type="entry name" value="Histidine kinase-like ATPase, C-terminal domain"/>
    <property type="match status" value="1"/>
</dbReference>
<keyword evidence="7" id="KW-0812">Transmembrane</keyword>
<dbReference type="EMBL" id="SJPJ01000001">
    <property type="protein sequence ID" value="TWT82425.1"/>
    <property type="molecule type" value="Genomic_DNA"/>
</dbReference>
<dbReference type="SUPFAM" id="SSF55874">
    <property type="entry name" value="ATPase domain of HSP90 chaperone/DNA topoisomerase II/histidine kinase"/>
    <property type="match status" value="1"/>
</dbReference>
<protein>
    <recommendedName>
        <fullName evidence="2">histidine kinase</fullName>
        <ecNumber evidence="2">2.7.13.3</ecNumber>
    </recommendedName>
</protein>
<dbReference type="CDD" id="cd00075">
    <property type="entry name" value="HATPase"/>
    <property type="match status" value="1"/>
</dbReference>
<dbReference type="PROSITE" id="PS50109">
    <property type="entry name" value="HIS_KIN"/>
    <property type="match status" value="1"/>
</dbReference>
<evidence type="ECO:0000256" key="1">
    <source>
        <dbReference type="ARBA" id="ARBA00000085"/>
    </source>
</evidence>
<dbReference type="GO" id="GO:0000155">
    <property type="term" value="F:phosphorelay sensor kinase activity"/>
    <property type="evidence" value="ECO:0007669"/>
    <property type="project" value="InterPro"/>
</dbReference>
<keyword evidence="6" id="KW-0902">Two-component regulatory system</keyword>
<evidence type="ECO:0000256" key="6">
    <source>
        <dbReference type="ARBA" id="ARBA00023012"/>
    </source>
</evidence>
<gene>
    <name evidence="9" type="primary">senX3_1</name>
    <name evidence="9" type="ORF">CA13_38880</name>
</gene>
<dbReference type="Gene3D" id="1.10.287.130">
    <property type="match status" value="1"/>
</dbReference>
<dbReference type="PANTHER" id="PTHR43711:SF1">
    <property type="entry name" value="HISTIDINE KINASE 1"/>
    <property type="match status" value="1"/>
</dbReference>